<dbReference type="GO" id="GO:0030687">
    <property type="term" value="C:preribosome, large subunit precursor"/>
    <property type="evidence" value="ECO:0007669"/>
    <property type="project" value="TreeGrafter"/>
</dbReference>
<dbReference type="GO" id="GO:0006364">
    <property type="term" value="P:rRNA processing"/>
    <property type="evidence" value="ECO:0007669"/>
    <property type="project" value="InterPro"/>
</dbReference>
<evidence type="ECO:0000256" key="1">
    <source>
        <dbReference type="SAM" id="MobiDB-lite"/>
    </source>
</evidence>
<comment type="caution">
    <text evidence="3">The sequence shown here is derived from an EMBL/GenBank/DDBJ whole genome shotgun (WGS) entry which is preliminary data.</text>
</comment>
<gene>
    <name evidence="3" type="ORF">LARSCL_LOCUS5799</name>
</gene>
<feature type="region of interest" description="Disordered" evidence="1">
    <location>
        <begin position="412"/>
        <end position="438"/>
    </location>
</feature>
<dbReference type="EMBL" id="CAXIEN010000054">
    <property type="protein sequence ID" value="CAL1271387.1"/>
    <property type="molecule type" value="Genomic_DNA"/>
</dbReference>
<name>A0AAV1ZJ13_9ARAC</name>
<feature type="region of interest" description="Disordered" evidence="1">
    <location>
        <begin position="323"/>
        <end position="391"/>
    </location>
</feature>
<dbReference type="InterPro" id="IPR007109">
    <property type="entry name" value="Brix"/>
</dbReference>
<keyword evidence="4" id="KW-1185">Reference proteome</keyword>
<dbReference type="PROSITE" id="PS50833">
    <property type="entry name" value="BRIX"/>
    <property type="match status" value="1"/>
</dbReference>
<proteinExistence type="predicted"/>
<dbReference type="GO" id="GO:0000027">
    <property type="term" value="P:ribosomal large subunit assembly"/>
    <property type="evidence" value="ECO:0007669"/>
    <property type="project" value="TreeGrafter"/>
</dbReference>
<feature type="region of interest" description="Disordered" evidence="1">
    <location>
        <begin position="1"/>
        <end position="23"/>
    </location>
</feature>
<evidence type="ECO:0000313" key="4">
    <source>
        <dbReference type="Proteomes" id="UP001497382"/>
    </source>
</evidence>
<dbReference type="GO" id="GO:0019843">
    <property type="term" value="F:rRNA binding"/>
    <property type="evidence" value="ECO:0007669"/>
    <property type="project" value="InterPro"/>
</dbReference>
<organism evidence="3 4">
    <name type="scientific">Larinioides sclopetarius</name>
    <dbReference type="NCBI Taxonomy" id="280406"/>
    <lineage>
        <taxon>Eukaryota</taxon>
        <taxon>Metazoa</taxon>
        <taxon>Ecdysozoa</taxon>
        <taxon>Arthropoda</taxon>
        <taxon>Chelicerata</taxon>
        <taxon>Arachnida</taxon>
        <taxon>Araneae</taxon>
        <taxon>Araneomorphae</taxon>
        <taxon>Entelegynae</taxon>
        <taxon>Araneoidea</taxon>
        <taxon>Araneidae</taxon>
        <taxon>Larinioides</taxon>
    </lineage>
</organism>
<dbReference type="PANTHER" id="PTHR12661">
    <property type="entry name" value="PETER PAN-RELATED"/>
    <property type="match status" value="1"/>
</dbReference>
<dbReference type="Pfam" id="PF04427">
    <property type="entry name" value="Brix"/>
    <property type="match status" value="1"/>
</dbReference>
<evidence type="ECO:0000313" key="3">
    <source>
        <dbReference type="EMBL" id="CAL1271387.1"/>
    </source>
</evidence>
<reference evidence="3 4" key="1">
    <citation type="submission" date="2024-04" db="EMBL/GenBank/DDBJ databases">
        <authorList>
            <person name="Rising A."/>
            <person name="Reimegard J."/>
            <person name="Sonavane S."/>
            <person name="Akerstrom W."/>
            <person name="Nylinder S."/>
            <person name="Hedman E."/>
            <person name="Kallberg Y."/>
        </authorList>
    </citation>
    <scope>NUCLEOTIDE SEQUENCE [LARGE SCALE GENOMIC DNA]</scope>
</reference>
<dbReference type="Proteomes" id="UP001497382">
    <property type="component" value="Unassembled WGS sequence"/>
</dbReference>
<accession>A0AAV1ZJ13</accession>
<dbReference type="PANTHER" id="PTHR12661:SF5">
    <property type="entry name" value="SUPPRESSOR OF SWI4 1 HOMOLOG"/>
    <property type="match status" value="1"/>
</dbReference>
<feature type="compositionally biased region" description="Basic and acidic residues" evidence="1">
    <location>
        <begin position="323"/>
        <end position="365"/>
    </location>
</feature>
<dbReference type="SMART" id="SM00879">
    <property type="entry name" value="Brix"/>
    <property type="match status" value="1"/>
</dbReference>
<feature type="compositionally biased region" description="Basic residues" evidence="1">
    <location>
        <begin position="1"/>
        <end position="16"/>
    </location>
</feature>
<dbReference type="InterPro" id="IPR045112">
    <property type="entry name" value="PPAN-like"/>
</dbReference>
<sequence length="438" mass="50279">MGKRKGKKGRTARNARKGINNAEPEEIVKAPHTFVINRGKLGKSANELLMNFRKIMEPFTASHLRVQKANVLKDFIHIAGPLNVTHMVIFTKSPKAMYLRIAKLPHGPTLTFQIKEYSLISDVISSQKKSLMYEKLFEHHPLLVLNNFSGEGMHFKLMTTTFQNMFPSINVNKTNLNTIRRCLLLNYNEDKTIDLRQYAIKVVPTGMSKAVKKLIQSKVPNLSQYQDIGDFLQKSGNLSESEVEMDTPANTVVLSQPISTRGNITAEKSAIRLFEMGPRIKLQLVKIEEGLMSGEVLFHEFIKKTPEEIKAIKAKIKAQKLLKEQRRAQQKKNVEKKKSEASKEDKANDDDNQRAEDLEWYRQEVGEEPDESILPVSKFSKKRKAVGEEYKQRKKVKFSEDVNNKKHVKFQNKTHGKFQGQIKKKENPKRIVKGKRKK</sequence>
<protein>
    <recommendedName>
        <fullName evidence="2">Brix domain-containing protein</fullName>
    </recommendedName>
</protein>
<evidence type="ECO:0000259" key="2">
    <source>
        <dbReference type="PROSITE" id="PS50833"/>
    </source>
</evidence>
<feature type="domain" description="Brix" evidence="2">
    <location>
        <begin position="31"/>
        <end position="293"/>
    </location>
</feature>
<dbReference type="AlphaFoldDB" id="A0AAV1ZJ13"/>